<proteinExistence type="predicted"/>
<feature type="region of interest" description="Disordered" evidence="1">
    <location>
        <begin position="44"/>
        <end position="67"/>
    </location>
</feature>
<name>A0A0V0GEG7_SOLCH</name>
<evidence type="ECO:0000313" key="2">
    <source>
        <dbReference type="EMBL" id="JAP06215.1"/>
    </source>
</evidence>
<dbReference type="AlphaFoldDB" id="A0A0V0GEG7"/>
<protein>
    <submittedName>
        <fullName evidence="2">Putative ovule protein</fullName>
    </submittedName>
</protein>
<dbReference type="EMBL" id="GEDG01042337">
    <property type="protein sequence ID" value="JAP06215.1"/>
    <property type="molecule type" value="Transcribed_RNA"/>
</dbReference>
<reference evidence="2" key="1">
    <citation type="submission" date="2015-12" db="EMBL/GenBank/DDBJ databases">
        <title>Gene expression during late stages of embryo sac development: a critical building block for successful pollen-pistil interactions.</title>
        <authorList>
            <person name="Liu Y."/>
            <person name="Joly V."/>
            <person name="Sabar M."/>
            <person name="Matton D.P."/>
        </authorList>
    </citation>
    <scope>NUCLEOTIDE SEQUENCE</scope>
</reference>
<sequence length="67" mass="7828">QHIYPTPNSESPHLHSSKMEFHITHHLFDKMPIWVSTQSTMASNSLQQQTNPPHHRYITGDYTKWGS</sequence>
<evidence type="ECO:0000256" key="1">
    <source>
        <dbReference type="SAM" id="MobiDB-lite"/>
    </source>
</evidence>
<feature type="non-terminal residue" evidence="2">
    <location>
        <position position="1"/>
    </location>
</feature>
<accession>A0A0V0GEG7</accession>
<organism evidence="2">
    <name type="scientific">Solanum chacoense</name>
    <name type="common">Chaco potato</name>
    <dbReference type="NCBI Taxonomy" id="4108"/>
    <lineage>
        <taxon>Eukaryota</taxon>
        <taxon>Viridiplantae</taxon>
        <taxon>Streptophyta</taxon>
        <taxon>Embryophyta</taxon>
        <taxon>Tracheophyta</taxon>
        <taxon>Spermatophyta</taxon>
        <taxon>Magnoliopsida</taxon>
        <taxon>eudicotyledons</taxon>
        <taxon>Gunneridae</taxon>
        <taxon>Pentapetalae</taxon>
        <taxon>asterids</taxon>
        <taxon>lamiids</taxon>
        <taxon>Solanales</taxon>
        <taxon>Solanaceae</taxon>
        <taxon>Solanoideae</taxon>
        <taxon>Solaneae</taxon>
        <taxon>Solanum</taxon>
    </lineage>
</organism>